<comment type="caution">
    <text evidence="5">The sequence shown here is derived from an EMBL/GenBank/DDBJ whole genome shotgun (WGS) entry which is preliminary data.</text>
</comment>
<gene>
    <name evidence="5" type="ORF">E3O44_03250</name>
</gene>
<dbReference type="Proteomes" id="UP000297608">
    <property type="component" value="Unassembled WGS sequence"/>
</dbReference>
<keyword evidence="6" id="KW-1185">Reference proteome</keyword>
<evidence type="ECO:0000256" key="2">
    <source>
        <dbReference type="ARBA" id="ARBA00023315"/>
    </source>
</evidence>
<evidence type="ECO:0000313" key="5">
    <source>
        <dbReference type="EMBL" id="TFB90624.1"/>
    </source>
</evidence>
<keyword evidence="2 5" id="KW-0012">Acyltransferase</keyword>
<dbReference type="PANTHER" id="PTHR10434">
    <property type="entry name" value="1-ACYL-SN-GLYCEROL-3-PHOSPHATE ACYLTRANSFERASE"/>
    <property type="match status" value="1"/>
</dbReference>
<evidence type="ECO:0000256" key="1">
    <source>
        <dbReference type="ARBA" id="ARBA00022679"/>
    </source>
</evidence>
<sequence length="300" mass="32720">MSESSAAATKTSSPSCGCWGRTSISKDNGSVPVNGASPSSEPSVEPDQSAKAVRVRKETLQPSVFWILATIVLPAVNLAVRYRVTDARKLPQTGAFVLSPNHFSEIDPIVVGALAWKLGRAPRFMAKASVFKIPVLGWLLRKSGQIPVERGGVARGNEPVKAARRLVERGQMVIVYPEGSLTRDPELWPMRGKTGAVRIALEQGIPIVPIAHWGTQDLMPRYSKRISPFPRKTIHVKIGDPLSFDEFKGRGLDTATLNEATAILMDAITGLLEDLRGEKAPAKRWNPSEHDQKETGRFEG</sequence>
<dbReference type="InterPro" id="IPR002123">
    <property type="entry name" value="Plipid/glycerol_acylTrfase"/>
</dbReference>
<dbReference type="CDD" id="cd07989">
    <property type="entry name" value="LPLAT_AGPAT-like"/>
    <property type="match status" value="1"/>
</dbReference>
<evidence type="ECO:0000256" key="3">
    <source>
        <dbReference type="SAM" id="MobiDB-lite"/>
    </source>
</evidence>
<dbReference type="GO" id="GO:0016746">
    <property type="term" value="F:acyltransferase activity"/>
    <property type="evidence" value="ECO:0007669"/>
    <property type="project" value="UniProtKB-KW"/>
</dbReference>
<dbReference type="PANTHER" id="PTHR10434:SF55">
    <property type="entry name" value="POSSIBLE ACYLTRANSFERASE"/>
    <property type="match status" value="1"/>
</dbReference>
<reference evidence="5 6" key="1">
    <citation type="submission" date="2019-03" db="EMBL/GenBank/DDBJ databases">
        <title>Genomics of glacier-inhabiting Cryobacterium strains.</title>
        <authorList>
            <person name="Liu Q."/>
            <person name="Xin Y.-H."/>
        </authorList>
    </citation>
    <scope>NUCLEOTIDE SEQUENCE [LARGE SCALE GENOMIC DNA]</scope>
    <source>
        <strain evidence="5 6">MDB2-B</strain>
    </source>
</reference>
<evidence type="ECO:0000259" key="4">
    <source>
        <dbReference type="SMART" id="SM00563"/>
    </source>
</evidence>
<proteinExistence type="predicted"/>
<protein>
    <submittedName>
        <fullName evidence="5">1-acyl-sn-glycerol-3-phosphate acyltransferase</fullName>
    </submittedName>
</protein>
<organism evidence="5 6">
    <name type="scientific">Cryobacterium algoricola</name>
    <dbReference type="NCBI Taxonomy" id="1259183"/>
    <lineage>
        <taxon>Bacteria</taxon>
        <taxon>Bacillati</taxon>
        <taxon>Actinomycetota</taxon>
        <taxon>Actinomycetes</taxon>
        <taxon>Micrococcales</taxon>
        <taxon>Microbacteriaceae</taxon>
        <taxon>Cryobacterium</taxon>
    </lineage>
</organism>
<accession>A0ABY2IIC4</accession>
<dbReference type="SUPFAM" id="SSF69593">
    <property type="entry name" value="Glycerol-3-phosphate (1)-acyltransferase"/>
    <property type="match status" value="1"/>
</dbReference>
<dbReference type="EMBL" id="SOFG01000004">
    <property type="protein sequence ID" value="TFB90624.1"/>
    <property type="molecule type" value="Genomic_DNA"/>
</dbReference>
<dbReference type="SMART" id="SM00563">
    <property type="entry name" value="PlsC"/>
    <property type="match status" value="1"/>
</dbReference>
<feature type="region of interest" description="Disordered" evidence="3">
    <location>
        <begin position="1"/>
        <end position="50"/>
    </location>
</feature>
<feature type="compositionally biased region" description="Low complexity" evidence="3">
    <location>
        <begin position="1"/>
        <end position="15"/>
    </location>
</feature>
<feature type="region of interest" description="Disordered" evidence="3">
    <location>
        <begin position="279"/>
        <end position="300"/>
    </location>
</feature>
<dbReference type="Pfam" id="PF01553">
    <property type="entry name" value="Acyltransferase"/>
    <property type="match status" value="1"/>
</dbReference>
<name>A0ABY2IIC4_9MICO</name>
<evidence type="ECO:0000313" key="6">
    <source>
        <dbReference type="Proteomes" id="UP000297608"/>
    </source>
</evidence>
<feature type="domain" description="Phospholipid/glycerol acyltransferase" evidence="4">
    <location>
        <begin position="96"/>
        <end position="215"/>
    </location>
</feature>
<keyword evidence="1" id="KW-0808">Transferase</keyword>